<dbReference type="Gene3D" id="1.20.1300.10">
    <property type="entry name" value="Fumarate reductase/succinate dehydrogenase, transmembrane subunit"/>
    <property type="match status" value="1"/>
</dbReference>
<evidence type="ECO:0000256" key="1">
    <source>
        <dbReference type="SAM" id="Phobius"/>
    </source>
</evidence>
<dbReference type="KEGG" id="fls:GLV81_11410"/>
<evidence type="ECO:0000313" key="2">
    <source>
        <dbReference type="EMBL" id="QGW28623.1"/>
    </source>
</evidence>
<dbReference type="EMBL" id="CP046566">
    <property type="protein sequence ID" value="QGW28623.1"/>
    <property type="molecule type" value="Genomic_DNA"/>
</dbReference>
<feature type="transmembrane region" description="Helical" evidence="1">
    <location>
        <begin position="119"/>
        <end position="140"/>
    </location>
</feature>
<dbReference type="GO" id="GO:0016020">
    <property type="term" value="C:membrane"/>
    <property type="evidence" value="ECO:0007669"/>
    <property type="project" value="InterPro"/>
</dbReference>
<dbReference type="NCBIfam" id="TIGR02046">
    <property type="entry name" value="sdhC_b558_fam"/>
    <property type="match status" value="1"/>
</dbReference>
<organism evidence="2 3">
    <name type="scientific">Phnomibacter ginsenosidimutans</name>
    <dbReference type="NCBI Taxonomy" id="2676868"/>
    <lineage>
        <taxon>Bacteria</taxon>
        <taxon>Pseudomonadati</taxon>
        <taxon>Bacteroidota</taxon>
        <taxon>Chitinophagia</taxon>
        <taxon>Chitinophagales</taxon>
        <taxon>Chitinophagaceae</taxon>
        <taxon>Phnomibacter</taxon>
    </lineage>
</organism>
<feature type="transmembrane region" description="Helical" evidence="1">
    <location>
        <begin position="21"/>
        <end position="42"/>
    </location>
</feature>
<keyword evidence="1" id="KW-1133">Transmembrane helix</keyword>
<sequence length="237" mass="26359">MTWKQAFTSSIGKKLVMGLTGLFLIVFLIVHVGINACIFADLNVPVWPFDPSDDGAIFNKAAHFMGSTILIRILEVGLFAGIILHIVQGLMLEASNRSKRKQGYAVQLGGRGSKWYSRAMGLLGTLIMIFLILHLAHFWVKARITGSDDMPEVEGMHNMFNLMKVTFSELWVVIVYVLACISLAYHLLHGFQSAFRTLGVHNNKWMTIVQSIGVGYSILVPLLFALMPIAMYLGWVG</sequence>
<keyword evidence="1" id="KW-0812">Transmembrane</keyword>
<gene>
    <name evidence="2" type="ORF">GLV81_11410</name>
</gene>
<dbReference type="AlphaFoldDB" id="A0A6I6GAH9"/>
<accession>A0A6I6GAH9</accession>
<feature type="transmembrane region" description="Helical" evidence="1">
    <location>
        <begin position="170"/>
        <end position="188"/>
    </location>
</feature>
<dbReference type="Proteomes" id="UP000426027">
    <property type="component" value="Chromosome"/>
</dbReference>
<evidence type="ECO:0000313" key="3">
    <source>
        <dbReference type="Proteomes" id="UP000426027"/>
    </source>
</evidence>
<keyword evidence="3" id="KW-1185">Reference proteome</keyword>
<protein>
    <submittedName>
        <fullName evidence="2">Succinate dehydrogenase</fullName>
    </submittedName>
</protein>
<dbReference type="CDD" id="cd03498">
    <property type="entry name" value="SQR_TypeB_2_TM"/>
    <property type="match status" value="1"/>
</dbReference>
<name>A0A6I6GAH9_9BACT</name>
<dbReference type="RefSeq" id="WP_157478976.1">
    <property type="nucleotide sequence ID" value="NZ_CP046566.1"/>
</dbReference>
<dbReference type="InterPro" id="IPR011138">
    <property type="entry name" value="Cytochrome_b-558"/>
</dbReference>
<feature type="transmembrane region" description="Helical" evidence="1">
    <location>
        <begin position="208"/>
        <end position="235"/>
    </location>
</feature>
<proteinExistence type="predicted"/>
<keyword evidence="1" id="KW-0472">Membrane</keyword>
<dbReference type="SUPFAM" id="SSF81343">
    <property type="entry name" value="Fumarate reductase respiratory complex transmembrane subunits"/>
    <property type="match status" value="1"/>
</dbReference>
<feature type="transmembrane region" description="Helical" evidence="1">
    <location>
        <begin position="69"/>
        <end position="92"/>
    </location>
</feature>
<dbReference type="InterPro" id="IPR034804">
    <property type="entry name" value="SQR/QFR_C/D"/>
</dbReference>
<reference evidence="2 3" key="1">
    <citation type="submission" date="2019-11" db="EMBL/GenBank/DDBJ databases">
        <authorList>
            <person name="Im W.T."/>
        </authorList>
    </citation>
    <scope>NUCLEOTIDE SEQUENCE [LARGE SCALE GENOMIC DNA]</scope>
    <source>
        <strain evidence="2 3">SB-02</strain>
    </source>
</reference>